<protein>
    <recommendedName>
        <fullName evidence="1">Tail specific protease domain-containing protein</fullName>
    </recommendedName>
</protein>
<dbReference type="OrthoDB" id="9781034at2"/>
<dbReference type="RefSeq" id="WP_058031473.1">
    <property type="nucleotide sequence ID" value="NZ_CP013187.1"/>
</dbReference>
<dbReference type="Pfam" id="PF03572">
    <property type="entry name" value="Peptidase_S41"/>
    <property type="match status" value="1"/>
</dbReference>
<dbReference type="InterPro" id="IPR029045">
    <property type="entry name" value="ClpP/crotonase-like_dom_sf"/>
</dbReference>
<feature type="domain" description="Tail specific protease" evidence="1">
    <location>
        <begin position="225"/>
        <end position="391"/>
    </location>
</feature>
<dbReference type="SUPFAM" id="SSF52096">
    <property type="entry name" value="ClpP/crotonase"/>
    <property type="match status" value="1"/>
</dbReference>
<dbReference type="Gene3D" id="3.90.226.10">
    <property type="entry name" value="2-enoyl-CoA Hydratase, Chain A, domain 1"/>
    <property type="match status" value="1"/>
</dbReference>
<evidence type="ECO:0000259" key="1">
    <source>
        <dbReference type="Pfam" id="PF03572"/>
    </source>
</evidence>
<dbReference type="STRING" id="161398.PP2015_3364"/>
<organism evidence="2 3">
    <name type="scientific">Pseudoalteromonas phenolica</name>
    <dbReference type="NCBI Taxonomy" id="161398"/>
    <lineage>
        <taxon>Bacteria</taxon>
        <taxon>Pseudomonadati</taxon>
        <taxon>Pseudomonadota</taxon>
        <taxon>Gammaproteobacteria</taxon>
        <taxon>Alteromonadales</taxon>
        <taxon>Pseudoalteromonadaceae</taxon>
        <taxon>Pseudoalteromonas</taxon>
    </lineage>
</organism>
<dbReference type="EMBL" id="CP013187">
    <property type="protein sequence ID" value="ALO43839.1"/>
    <property type="molecule type" value="Genomic_DNA"/>
</dbReference>
<dbReference type="InterPro" id="IPR005151">
    <property type="entry name" value="Tail-specific_protease"/>
</dbReference>
<gene>
    <name evidence="2" type="ORF">PP2015_3364</name>
</gene>
<sequence>MLRKKLTIFCYLILIGLIYLIATGRSISISLYDAEAANDNKVLTREEIDADISQFLSNLRALHPYSDNFVSTEQIERKSQQLKNEVCPDTCTIRDLKMITLKLIHFIGTDHLFLSGFKKSLPFELHKVSHNEFKLLLDSGEILRNIKYLNGMSVEKVWFDLEELTPRLNANLEDSYISAHSKHMLPLLLDNNAIEVTATSAKHTFLASKANSSSSILMSENDDSLYVKISLMSKLDPQMLFNEFNKLSKQHLVLDLRGNRGGSVAKTAKLFEFLTTKHGFKHISPYENRLIKLSKELTELNRSSSPFWFLSSAFLECGFKDAYFYKEVKPKLSAICENVETRTRVNKIQTSPQIYIVIDGGTASSAAIFAGQMKRTGKARIFGSVAYGNALRNYGNSKLITLNYSQLVVGIPTTYTYRDLSPDIWPTSQYHGVSPHTYCLKSACLDLVNEEIYKSSVDL</sequence>
<proteinExistence type="predicted"/>
<dbReference type="AlphaFoldDB" id="A0A0S2K773"/>
<dbReference type="KEGG" id="pphe:PP2015_3364"/>
<evidence type="ECO:0000313" key="2">
    <source>
        <dbReference type="EMBL" id="ALO43839.1"/>
    </source>
</evidence>
<dbReference type="Proteomes" id="UP000061457">
    <property type="component" value="Chromosome I"/>
</dbReference>
<keyword evidence="3" id="KW-1185">Reference proteome</keyword>
<accession>A0A0S2K773</accession>
<evidence type="ECO:0000313" key="3">
    <source>
        <dbReference type="Proteomes" id="UP000061457"/>
    </source>
</evidence>
<dbReference type="PATRIC" id="fig|161398.10.peg.3428"/>
<dbReference type="GO" id="GO:0006508">
    <property type="term" value="P:proteolysis"/>
    <property type="evidence" value="ECO:0007669"/>
    <property type="project" value="InterPro"/>
</dbReference>
<dbReference type="GO" id="GO:0008236">
    <property type="term" value="F:serine-type peptidase activity"/>
    <property type="evidence" value="ECO:0007669"/>
    <property type="project" value="InterPro"/>
</dbReference>
<reference evidence="2 3" key="1">
    <citation type="submission" date="2015-11" db="EMBL/GenBank/DDBJ databases">
        <authorList>
            <person name="Zhang Y."/>
            <person name="Guo Z."/>
        </authorList>
    </citation>
    <scope>NUCLEOTIDE SEQUENCE [LARGE SCALE GENOMIC DNA]</scope>
    <source>
        <strain evidence="2 3">KCTC 12086</strain>
    </source>
</reference>
<name>A0A0S2K773_9GAMM</name>